<dbReference type="SUPFAM" id="SSF159594">
    <property type="entry name" value="XCC0632-like"/>
    <property type="match status" value="1"/>
</dbReference>
<sequence>MLRSALLSLAVLAGCGGTPDLYSVPTAAVTDRINIAYATVEVRDVSLPSYAADDVIAVEAPNGVLLTDADIRWADSPERAVGLELTRHLSQLSRARVASEPWPFEGFAEAILEVRFESFLARANGTFTAQGQYFVSTEREVRDRSGLFDLAVPYDPAGGPAAIAAARGQLVLDLAELIAKDGLR</sequence>
<evidence type="ECO:0000313" key="3">
    <source>
        <dbReference type="Proteomes" id="UP000193623"/>
    </source>
</evidence>
<name>A0A1Y5RIE4_9RHOB</name>
<dbReference type="InterPro" id="IPR005586">
    <property type="entry name" value="ABC_trans_aux"/>
</dbReference>
<keyword evidence="3" id="KW-1185">Reference proteome</keyword>
<dbReference type="AlphaFoldDB" id="A0A1Y5RIE4"/>
<reference evidence="2 3" key="1">
    <citation type="submission" date="2017-03" db="EMBL/GenBank/DDBJ databases">
        <authorList>
            <person name="Afonso C.L."/>
            <person name="Miller P.J."/>
            <person name="Scott M.A."/>
            <person name="Spackman E."/>
            <person name="Goraichik I."/>
            <person name="Dimitrov K.M."/>
            <person name="Suarez D.L."/>
            <person name="Swayne D.E."/>
        </authorList>
    </citation>
    <scope>NUCLEOTIDE SEQUENCE [LARGE SCALE GENOMIC DNA]</scope>
    <source>
        <strain evidence="2 3">CECT 8397</strain>
    </source>
</reference>
<evidence type="ECO:0000313" key="2">
    <source>
        <dbReference type="EMBL" id="SLN18259.1"/>
    </source>
</evidence>
<dbReference type="Proteomes" id="UP000193623">
    <property type="component" value="Unassembled WGS sequence"/>
</dbReference>
<dbReference type="Pfam" id="PF03886">
    <property type="entry name" value="ABC_trans_aux"/>
    <property type="match status" value="1"/>
</dbReference>
<dbReference type="PROSITE" id="PS51257">
    <property type="entry name" value="PROKAR_LIPOPROTEIN"/>
    <property type="match status" value="1"/>
</dbReference>
<dbReference type="RefSeq" id="WP_085863032.1">
    <property type="nucleotide sequence ID" value="NZ_FWFT01000001.1"/>
</dbReference>
<proteinExistence type="predicted"/>
<accession>A0A1Y5RIE4</accession>
<protein>
    <recommendedName>
        <fullName evidence="1">ABC-type transport auxiliary lipoprotein component domain-containing protein</fullName>
    </recommendedName>
</protein>
<dbReference type="OrthoDB" id="7858211at2"/>
<evidence type="ECO:0000259" key="1">
    <source>
        <dbReference type="Pfam" id="PF03886"/>
    </source>
</evidence>
<dbReference type="Gene3D" id="3.40.50.10610">
    <property type="entry name" value="ABC-type transport auxiliary lipoprotein component"/>
    <property type="match status" value="1"/>
</dbReference>
<gene>
    <name evidence="2" type="ORF">PSJ8397_00584</name>
</gene>
<feature type="domain" description="ABC-type transport auxiliary lipoprotein component" evidence="1">
    <location>
        <begin position="25"/>
        <end position="179"/>
    </location>
</feature>
<dbReference type="EMBL" id="FWFT01000001">
    <property type="protein sequence ID" value="SLN18259.1"/>
    <property type="molecule type" value="Genomic_DNA"/>
</dbReference>
<organism evidence="2 3">
    <name type="scientific">Pseudooctadecabacter jejudonensis</name>
    <dbReference type="NCBI Taxonomy" id="1391910"/>
    <lineage>
        <taxon>Bacteria</taxon>
        <taxon>Pseudomonadati</taxon>
        <taxon>Pseudomonadota</taxon>
        <taxon>Alphaproteobacteria</taxon>
        <taxon>Rhodobacterales</taxon>
        <taxon>Paracoccaceae</taxon>
        <taxon>Pseudooctadecabacter</taxon>
    </lineage>
</organism>